<dbReference type="InterPro" id="IPR029039">
    <property type="entry name" value="Flavoprotein-like_sf"/>
</dbReference>
<evidence type="ECO:0000259" key="1">
    <source>
        <dbReference type="Pfam" id="PF03358"/>
    </source>
</evidence>
<evidence type="ECO:0000313" key="3">
    <source>
        <dbReference type="Proteomes" id="UP000177130"/>
    </source>
</evidence>
<dbReference type="InterPro" id="IPR005025">
    <property type="entry name" value="FMN_Rdtase-like_dom"/>
</dbReference>
<dbReference type="Pfam" id="PF03358">
    <property type="entry name" value="FMN_red"/>
    <property type="match status" value="1"/>
</dbReference>
<dbReference type="AlphaFoldDB" id="A0A1G2MJ95"/>
<dbReference type="PANTHER" id="PTHR30543">
    <property type="entry name" value="CHROMATE REDUCTASE"/>
    <property type="match status" value="1"/>
</dbReference>
<reference evidence="2 3" key="1">
    <citation type="journal article" date="2016" name="Nat. Commun.">
        <title>Thousands of microbial genomes shed light on interconnected biogeochemical processes in an aquifer system.</title>
        <authorList>
            <person name="Anantharaman K."/>
            <person name="Brown C.T."/>
            <person name="Hug L.A."/>
            <person name="Sharon I."/>
            <person name="Castelle C.J."/>
            <person name="Probst A.J."/>
            <person name="Thomas B.C."/>
            <person name="Singh A."/>
            <person name="Wilkins M.J."/>
            <person name="Karaoz U."/>
            <person name="Brodie E.L."/>
            <person name="Williams K.H."/>
            <person name="Hubbard S.S."/>
            <person name="Banfield J.F."/>
        </authorList>
    </citation>
    <scope>NUCLEOTIDE SEQUENCE [LARGE SCALE GENOMIC DNA]</scope>
</reference>
<protein>
    <recommendedName>
        <fullName evidence="1">NADPH-dependent FMN reductase-like domain-containing protein</fullName>
    </recommendedName>
</protein>
<dbReference type="EMBL" id="MHRK01000020">
    <property type="protein sequence ID" value="OHA23995.1"/>
    <property type="molecule type" value="Genomic_DNA"/>
</dbReference>
<organism evidence="2 3">
    <name type="scientific">Candidatus Taylorbacteria bacterium RIFCSPHIGHO2_02_FULL_43_32b</name>
    <dbReference type="NCBI Taxonomy" id="1802306"/>
    <lineage>
        <taxon>Bacteria</taxon>
        <taxon>Candidatus Tayloriibacteriota</taxon>
    </lineage>
</organism>
<dbReference type="SUPFAM" id="SSF52218">
    <property type="entry name" value="Flavoproteins"/>
    <property type="match status" value="1"/>
</dbReference>
<name>A0A1G2MJ95_9BACT</name>
<feature type="domain" description="NADPH-dependent FMN reductase-like" evidence="1">
    <location>
        <begin position="8"/>
        <end position="144"/>
    </location>
</feature>
<proteinExistence type="predicted"/>
<gene>
    <name evidence="2" type="ORF">A3C72_02520</name>
</gene>
<evidence type="ECO:0000313" key="2">
    <source>
        <dbReference type="EMBL" id="OHA23995.1"/>
    </source>
</evidence>
<dbReference type="PANTHER" id="PTHR30543:SF21">
    <property type="entry name" value="NAD(P)H-DEPENDENT FMN REDUCTASE LOT6"/>
    <property type="match status" value="1"/>
</dbReference>
<dbReference type="InterPro" id="IPR050712">
    <property type="entry name" value="NAD(P)H-dep_reductase"/>
</dbReference>
<dbReference type="Gene3D" id="3.40.50.360">
    <property type="match status" value="1"/>
</dbReference>
<dbReference type="STRING" id="1802306.A3C72_02520"/>
<dbReference type="GO" id="GO:0005829">
    <property type="term" value="C:cytosol"/>
    <property type="evidence" value="ECO:0007669"/>
    <property type="project" value="TreeGrafter"/>
</dbReference>
<sequence length="185" mass="20688">MEKSHKHKILVILGTGREGRFSKRVAQAIFEEIKKRSDADPIFVDVRDFVFGATINGSDSDPRTEPWKDLVKEAEGLFFVTPEYNRGIPGELKMLIDSAFDEYVRKPAAICGVSDGGFGGARVIESLRALLSYLQMIPVWPNIFVSKVDKTFSEAGVTSDQNFYVKVNKATDELISLARLLKNNK</sequence>
<comment type="caution">
    <text evidence="2">The sequence shown here is derived from an EMBL/GenBank/DDBJ whole genome shotgun (WGS) entry which is preliminary data.</text>
</comment>
<dbReference type="GO" id="GO:0010181">
    <property type="term" value="F:FMN binding"/>
    <property type="evidence" value="ECO:0007669"/>
    <property type="project" value="TreeGrafter"/>
</dbReference>
<dbReference type="GO" id="GO:0016491">
    <property type="term" value="F:oxidoreductase activity"/>
    <property type="evidence" value="ECO:0007669"/>
    <property type="project" value="InterPro"/>
</dbReference>
<dbReference type="Proteomes" id="UP000177130">
    <property type="component" value="Unassembled WGS sequence"/>
</dbReference>
<accession>A0A1G2MJ95</accession>